<accession>A0AAV6T2Q4</accession>
<dbReference type="EMBL" id="JAGKHQ010000001">
    <property type="protein sequence ID" value="KAG7523610.1"/>
    <property type="molecule type" value="Genomic_DNA"/>
</dbReference>
<organism evidence="2 3">
    <name type="scientific">Solea senegalensis</name>
    <name type="common">Senegalese sole</name>
    <dbReference type="NCBI Taxonomy" id="28829"/>
    <lineage>
        <taxon>Eukaryota</taxon>
        <taxon>Metazoa</taxon>
        <taxon>Chordata</taxon>
        <taxon>Craniata</taxon>
        <taxon>Vertebrata</taxon>
        <taxon>Euteleostomi</taxon>
        <taxon>Actinopterygii</taxon>
        <taxon>Neopterygii</taxon>
        <taxon>Teleostei</taxon>
        <taxon>Neoteleostei</taxon>
        <taxon>Acanthomorphata</taxon>
        <taxon>Carangaria</taxon>
        <taxon>Pleuronectiformes</taxon>
        <taxon>Pleuronectoidei</taxon>
        <taxon>Soleidae</taxon>
        <taxon>Solea</taxon>
    </lineage>
</organism>
<keyword evidence="3" id="KW-1185">Reference proteome</keyword>
<feature type="compositionally biased region" description="Polar residues" evidence="1">
    <location>
        <begin position="162"/>
        <end position="175"/>
    </location>
</feature>
<comment type="caution">
    <text evidence="2">The sequence shown here is derived from an EMBL/GenBank/DDBJ whole genome shotgun (WGS) entry which is preliminary data.</text>
</comment>
<dbReference type="AlphaFoldDB" id="A0AAV6T2Q4"/>
<gene>
    <name evidence="2" type="ORF">JOB18_001093</name>
</gene>
<dbReference type="Proteomes" id="UP000693946">
    <property type="component" value="Linkage Group LG1"/>
</dbReference>
<feature type="compositionally biased region" description="Polar residues" evidence="1">
    <location>
        <begin position="219"/>
        <end position="230"/>
    </location>
</feature>
<evidence type="ECO:0000313" key="3">
    <source>
        <dbReference type="Proteomes" id="UP000693946"/>
    </source>
</evidence>
<reference evidence="2 3" key="1">
    <citation type="journal article" date="2021" name="Sci. Rep.">
        <title>Chromosome anchoring in Senegalese sole (Solea senegalensis) reveals sex-associated markers and genome rearrangements in flatfish.</title>
        <authorList>
            <person name="Guerrero-Cozar I."/>
            <person name="Gomez-Garrido J."/>
            <person name="Berbel C."/>
            <person name="Martinez-Blanch J.F."/>
            <person name="Alioto T."/>
            <person name="Claros M.G."/>
            <person name="Gagnaire P.A."/>
            <person name="Manchado M."/>
        </authorList>
    </citation>
    <scope>NUCLEOTIDE SEQUENCE [LARGE SCALE GENOMIC DNA]</scope>
    <source>
        <strain evidence="2">Sse05_10M</strain>
    </source>
</reference>
<feature type="compositionally biased region" description="Basic and acidic residues" evidence="1">
    <location>
        <begin position="138"/>
        <end position="157"/>
    </location>
</feature>
<evidence type="ECO:0000313" key="2">
    <source>
        <dbReference type="EMBL" id="KAG7523610.1"/>
    </source>
</evidence>
<sequence length="230" mass="25925">MWTGNKELGQTRWVAVMGTESFNEGDIGSKIDRKNRRMLCTRSCNNRLSSREAAGVQRIASNLNQRRQMLIPDYRYADINLLYVWLGGGSTQRNDGNNVVKTTALLFSCSHKQLSERSPAHSNQPESAPHSSKFPGCRLDDDDHDETPATKSTEKMKPLMPTKQNSELKNVQQFFPSPKRKKKGKEFDEMFSCSNTPDLNGQLWQSGERGRESERACSSGGSQMLQMTSL</sequence>
<protein>
    <submittedName>
        <fullName evidence="2">Uncharacterized protein</fullName>
    </submittedName>
</protein>
<feature type="region of interest" description="Disordered" evidence="1">
    <location>
        <begin position="115"/>
        <end position="230"/>
    </location>
</feature>
<feature type="compositionally biased region" description="Polar residues" evidence="1">
    <location>
        <begin position="120"/>
        <end position="130"/>
    </location>
</feature>
<name>A0AAV6T2Q4_SOLSE</name>
<feature type="compositionally biased region" description="Polar residues" evidence="1">
    <location>
        <begin position="192"/>
        <end position="205"/>
    </location>
</feature>
<evidence type="ECO:0000256" key="1">
    <source>
        <dbReference type="SAM" id="MobiDB-lite"/>
    </source>
</evidence>
<proteinExistence type="predicted"/>